<dbReference type="Proteomes" id="UP001591681">
    <property type="component" value="Unassembled WGS sequence"/>
</dbReference>
<comment type="caution">
    <text evidence="2">The sequence shown here is derived from an EMBL/GenBank/DDBJ whole genome shotgun (WGS) entry which is preliminary data.</text>
</comment>
<gene>
    <name evidence="2" type="ORF">ACEWY4_010307</name>
</gene>
<dbReference type="EMBL" id="JBHFQA010000009">
    <property type="protein sequence ID" value="KAL2092995.1"/>
    <property type="molecule type" value="Genomic_DNA"/>
</dbReference>
<dbReference type="InterPro" id="IPR025398">
    <property type="entry name" value="DUF4371"/>
</dbReference>
<evidence type="ECO:0000313" key="2">
    <source>
        <dbReference type="EMBL" id="KAL2092995.1"/>
    </source>
</evidence>
<accession>A0ABD1K1H9</accession>
<proteinExistence type="predicted"/>
<protein>
    <recommendedName>
        <fullName evidence="1">DUF4371 domain-containing protein</fullName>
    </recommendedName>
</protein>
<reference evidence="2 3" key="1">
    <citation type="submission" date="2024-09" db="EMBL/GenBank/DDBJ databases">
        <title>A chromosome-level genome assembly of Gray's grenadier anchovy, Coilia grayii.</title>
        <authorList>
            <person name="Fu Z."/>
        </authorList>
    </citation>
    <scope>NUCLEOTIDE SEQUENCE [LARGE SCALE GENOMIC DNA]</scope>
    <source>
        <strain evidence="2">G4</strain>
        <tissue evidence="2">Muscle</tissue>
    </source>
</reference>
<evidence type="ECO:0000259" key="1">
    <source>
        <dbReference type="Pfam" id="PF14291"/>
    </source>
</evidence>
<feature type="domain" description="DUF4371" evidence="1">
    <location>
        <begin position="7"/>
        <end position="169"/>
    </location>
</feature>
<keyword evidence="3" id="KW-1185">Reference proteome</keyword>
<dbReference type="AlphaFoldDB" id="A0ABD1K1H9"/>
<dbReference type="PANTHER" id="PTHR45749:SF14">
    <property type="entry name" value="TTF-TYPE DOMAIN-CONTAINING PROTEIN"/>
    <property type="match status" value="1"/>
</dbReference>
<evidence type="ECO:0000313" key="3">
    <source>
        <dbReference type="Proteomes" id="UP001591681"/>
    </source>
</evidence>
<dbReference type="InterPro" id="IPR012337">
    <property type="entry name" value="RNaseH-like_sf"/>
</dbReference>
<name>A0ABD1K1H9_9TELE</name>
<sequence>MTEARTALLAILSSVQHLSCQGLAIRGKTDEESNLNQLLQLRARDIPELRSWLARTENKWLSHDILNEMTEIMAHDVLRTLIGEIQSDFYSVIMDETADIAVREQVSICFRIVSDNLEPEEHFVGFYETSTTTADALFQLLNDVLMRFALPLKKCRGQCYDGASNMSGVKAGLQARVLEQEPQAQYVHCTAHLMNLVVHDVAQSIPACRNFMSIIRELIALIRNSPKRLAWFREFQGAESPALRPLCPTRWTVKAASLQSIAANYSALMDFLEDMSANYKCDAGGKASGLLVHLQKFGTFFTLQLMLTFFSRVESVNIALQKCQLHTHSAREMLDTLRGDLKVIREGFAEFWENTTAAADALGLETPVLPQLRKIPRRLEHCCAGT</sequence>
<dbReference type="Pfam" id="PF14291">
    <property type="entry name" value="DUF4371"/>
    <property type="match status" value="1"/>
</dbReference>
<dbReference type="PANTHER" id="PTHR45749">
    <property type="match status" value="1"/>
</dbReference>
<organism evidence="2 3">
    <name type="scientific">Coilia grayii</name>
    <name type="common">Gray's grenadier anchovy</name>
    <dbReference type="NCBI Taxonomy" id="363190"/>
    <lineage>
        <taxon>Eukaryota</taxon>
        <taxon>Metazoa</taxon>
        <taxon>Chordata</taxon>
        <taxon>Craniata</taxon>
        <taxon>Vertebrata</taxon>
        <taxon>Euteleostomi</taxon>
        <taxon>Actinopterygii</taxon>
        <taxon>Neopterygii</taxon>
        <taxon>Teleostei</taxon>
        <taxon>Clupei</taxon>
        <taxon>Clupeiformes</taxon>
        <taxon>Clupeoidei</taxon>
        <taxon>Engraulidae</taxon>
        <taxon>Coilinae</taxon>
        <taxon>Coilia</taxon>
    </lineage>
</organism>
<dbReference type="SUPFAM" id="SSF53098">
    <property type="entry name" value="Ribonuclease H-like"/>
    <property type="match status" value="1"/>
</dbReference>